<dbReference type="RefSeq" id="XP_018074006.1">
    <property type="nucleotide sequence ID" value="XM_018209052.1"/>
</dbReference>
<keyword evidence="4" id="KW-1185">Reference proteome</keyword>
<dbReference type="InParanoid" id="A0A194XHP0"/>
<accession>A0A194XHP0</accession>
<proteinExistence type="predicted"/>
<dbReference type="KEGG" id="psco:LY89DRAFT_580326"/>
<gene>
    <name evidence="3" type="ORF">LY89DRAFT_580326</name>
</gene>
<feature type="non-terminal residue" evidence="3">
    <location>
        <position position="1"/>
    </location>
</feature>
<dbReference type="InterPro" id="IPR010730">
    <property type="entry name" value="HET"/>
</dbReference>
<evidence type="ECO:0000259" key="2">
    <source>
        <dbReference type="Pfam" id="PF06985"/>
    </source>
</evidence>
<dbReference type="PANTHER" id="PTHR33112">
    <property type="entry name" value="DOMAIN PROTEIN, PUTATIVE-RELATED"/>
    <property type="match status" value="1"/>
</dbReference>
<dbReference type="Proteomes" id="UP000070700">
    <property type="component" value="Unassembled WGS sequence"/>
</dbReference>
<protein>
    <submittedName>
        <fullName evidence="3">HET-domain-containing protein</fullName>
    </submittedName>
</protein>
<evidence type="ECO:0000256" key="1">
    <source>
        <dbReference type="SAM" id="Phobius"/>
    </source>
</evidence>
<dbReference type="GeneID" id="28818778"/>
<dbReference type="PANTHER" id="PTHR33112:SF15">
    <property type="entry name" value="HETEROKARYON INCOMPATIBILITY DOMAIN-CONTAINING PROTEIN"/>
    <property type="match status" value="1"/>
</dbReference>
<dbReference type="AlphaFoldDB" id="A0A194XHP0"/>
<dbReference type="OrthoDB" id="5347061at2759"/>
<sequence length="407" mass="46617">YAVLTHCWGPSMPEAGVTKTDTLSLHLNRINVAELPMSLRHALIIVKELGIPYIWIDSLCILQDSTEDWEVESAQMGHIYSHAWCTIAASSATDFQGGIKYIQGHRVQVSIRPPLQTWAKFYRNNPLNKRGWTFQERELSPRILHFSADQMWWEFQLRCLDNMLEPSSIHNEDSSIIHNLVINARYNTWHKVIQDYSTRTFTRITDRFPALSGLASEMQAVHGDEYVAGMWKGDLLRSLLWRRDSRPDSSQTMLTRPLQYQAPSWSWAAIGDAVTYDLVTFNRPQINKLLPTTAKIKNIHLVPAGSDPKGRLNAGTIKIRGRLRYYEPSTLTTTMIFHFDFDDQLDDTPIYLLSLFTITSFIGSVMGWALAVIMIEEPVPVFRRVGVVSNVYSEWFDDADDVLIPII</sequence>
<dbReference type="EMBL" id="KQ947410">
    <property type="protein sequence ID" value="KUJ19651.1"/>
    <property type="molecule type" value="Genomic_DNA"/>
</dbReference>
<keyword evidence="1" id="KW-0812">Transmembrane</keyword>
<name>A0A194XHP0_MOLSC</name>
<feature type="transmembrane region" description="Helical" evidence="1">
    <location>
        <begin position="350"/>
        <end position="375"/>
    </location>
</feature>
<keyword evidence="1" id="KW-1133">Transmembrane helix</keyword>
<dbReference type="Pfam" id="PF06985">
    <property type="entry name" value="HET"/>
    <property type="match status" value="1"/>
</dbReference>
<feature type="domain" description="Heterokaryon incompatibility" evidence="2">
    <location>
        <begin position="1"/>
        <end position="136"/>
    </location>
</feature>
<evidence type="ECO:0000313" key="4">
    <source>
        <dbReference type="Proteomes" id="UP000070700"/>
    </source>
</evidence>
<organism evidence="3 4">
    <name type="scientific">Mollisia scopiformis</name>
    <name type="common">Conifer needle endophyte fungus</name>
    <name type="synonym">Phialocephala scopiformis</name>
    <dbReference type="NCBI Taxonomy" id="149040"/>
    <lineage>
        <taxon>Eukaryota</taxon>
        <taxon>Fungi</taxon>
        <taxon>Dikarya</taxon>
        <taxon>Ascomycota</taxon>
        <taxon>Pezizomycotina</taxon>
        <taxon>Leotiomycetes</taxon>
        <taxon>Helotiales</taxon>
        <taxon>Mollisiaceae</taxon>
        <taxon>Mollisia</taxon>
    </lineage>
</organism>
<keyword evidence="1" id="KW-0472">Membrane</keyword>
<evidence type="ECO:0000313" key="3">
    <source>
        <dbReference type="EMBL" id="KUJ19651.1"/>
    </source>
</evidence>
<reference evidence="3 4" key="1">
    <citation type="submission" date="2015-10" db="EMBL/GenBank/DDBJ databases">
        <title>Full genome of DAOMC 229536 Phialocephala scopiformis, a fungal endophyte of spruce producing the potent anti-insectan compound rugulosin.</title>
        <authorList>
            <consortium name="DOE Joint Genome Institute"/>
            <person name="Walker A.K."/>
            <person name="Frasz S.L."/>
            <person name="Seifert K.A."/>
            <person name="Miller J.D."/>
            <person name="Mondo S.J."/>
            <person name="Labutti K."/>
            <person name="Lipzen A."/>
            <person name="Dockter R."/>
            <person name="Kennedy M."/>
            <person name="Grigoriev I.V."/>
            <person name="Spatafora J.W."/>
        </authorList>
    </citation>
    <scope>NUCLEOTIDE SEQUENCE [LARGE SCALE GENOMIC DNA]</scope>
    <source>
        <strain evidence="3 4">CBS 120377</strain>
    </source>
</reference>